<dbReference type="Pfam" id="PF00076">
    <property type="entry name" value="RRM_1"/>
    <property type="match status" value="1"/>
</dbReference>
<evidence type="ECO:0008006" key="15">
    <source>
        <dbReference type="Google" id="ProtNLM"/>
    </source>
</evidence>
<feature type="compositionally biased region" description="Gly residues" evidence="10">
    <location>
        <begin position="185"/>
        <end position="197"/>
    </location>
</feature>
<dbReference type="SUPFAM" id="SSF54928">
    <property type="entry name" value="RNA-binding domain, RBD"/>
    <property type="match status" value="1"/>
</dbReference>
<evidence type="ECO:0000313" key="13">
    <source>
        <dbReference type="EMBL" id="KAK9908929.1"/>
    </source>
</evidence>
<feature type="compositionally biased region" description="Basic and acidic residues" evidence="10">
    <location>
        <begin position="447"/>
        <end position="460"/>
    </location>
</feature>
<dbReference type="InterPro" id="IPR036443">
    <property type="entry name" value="Znf_RanBP2_sf"/>
</dbReference>
<feature type="domain" description="RanBP2-type" evidence="12">
    <location>
        <begin position="302"/>
        <end position="331"/>
    </location>
</feature>
<evidence type="ECO:0000256" key="5">
    <source>
        <dbReference type="ARBA" id="ARBA00022833"/>
    </source>
</evidence>
<name>A0ABR2YPL9_9CHLO</name>
<dbReference type="PROSITE" id="PS50199">
    <property type="entry name" value="ZF_RANBP2_2"/>
    <property type="match status" value="2"/>
</dbReference>
<keyword evidence="3" id="KW-0479">Metal-binding</keyword>
<organism evidence="13 14">
    <name type="scientific">Coccomyxa subellipsoidea</name>
    <dbReference type="NCBI Taxonomy" id="248742"/>
    <lineage>
        <taxon>Eukaryota</taxon>
        <taxon>Viridiplantae</taxon>
        <taxon>Chlorophyta</taxon>
        <taxon>core chlorophytes</taxon>
        <taxon>Trebouxiophyceae</taxon>
        <taxon>Trebouxiophyceae incertae sedis</taxon>
        <taxon>Coccomyxaceae</taxon>
        <taxon>Coccomyxa</taxon>
    </lineage>
</organism>
<evidence type="ECO:0000256" key="4">
    <source>
        <dbReference type="ARBA" id="ARBA00022771"/>
    </source>
</evidence>
<proteinExistence type="inferred from homology"/>
<keyword evidence="14" id="KW-1185">Reference proteome</keyword>
<evidence type="ECO:0000313" key="14">
    <source>
        <dbReference type="Proteomes" id="UP001491310"/>
    </source>
</evidence>
<feature type="compositionally biased region" description="Gly residues" evidence="10">
    <location>
        <begin position="167"/>
        <end position="178"/>
    </location>
</feature>
<keyword evidence="7" id="KW-0539">Nucleus</keyword>
<feature type="compositionally biased region" description="Low complexity" evidence="10">
    <location>
        <begin position="270"/>
        <end position="281"/>
    </location>
</feature>
<dbReference type="SMART" id="SM00547">
    <property type="entry name" value="ZnF_RBZ"/>
    <property type="match status" value="2"/>
</dbReference>
<dbReference type="InterPro" id="IPR000504">
    <property type="entry name" value="RRM_dom"/>
</dbReference>
<dbReference type="Gene3D" id="4.10.1060.10">
    <property type="entry name" value="Zinc finger, RanBP2-type"/>
    <property type="match status" value="2"/>
</dbReference>
<dbReference type="CDD" id="cd12534">
    <property type="entry name" value="RRM_SARFH"/>
    <property type="match status" value="1"/>
</dbReference>
<dbReference type="InterPro" id="IPR012677">
    <property type="entry name" value="Nucleotide-bd_a/b_plait_sf"/>
</dbReference>
<feature type="region of interest" description="Disordered" evidence="10">
    <location>
        <begin position="393"/>
        <end position="486"/>
    </location>
</feature>
<evidence type="ECO:0000256" key="2">
    <source>
        <dbReference type="ARBA" id="ARBA00008448"/>
    </source>
</evidence>
<feature type="compositionally biased region" description="Basic and acidic residues" evidence="10">
    <location>
        <begin position="473"/>
        <end position="486"/>
    </location>
</feature>
<keyword evidence="4 9" id="KW-0863">Zinc-finger</keyword>
<dbReference type="EMBL" id="JALJOT010000007">
    <property type="protein sequence ID" value="KAK9908929.1"/>
    <property type="molecule type" value="Genomic_DNA"/>
</dbReference>
<reference evidence="13 14" key="1">
    <citation type="journal article" date="2024" name="Nat. Commun.">
        <title>Phylogenomics reveals the evolutionary origins of lichenization in chlorophyte algae.</title>
        <authorList>
            <person name="Puginier C."/>
            <person name="Libourel C."/>
            <person name="Otte J."/>
            <person name="Skaloud P."/>
            <person name="Haon M."/>
            <person name="Grisel S."/>
            <person name="Petersen M."/>
            <person name="Berrin J.G."/>
            <person name="Delaux P.M."/>
            <person name="Dal Grande F."/>
            <person name="Keller J."/>
        </authorList>
    </citation>
    <scope>NUCLEOTIDE SEQUENCE [LARGE SCALE GENOMIC DNA]</scope>
    <source>
        <strain evidence="13 14">SAG 216-7</strain>
    </source>
</reference>
<dbReference type="InterPro" id="IPR034870">
    <property type="entry name" value="TET_fam"/>
</dbReference>
<dbReference type="SUPFAM" id="SSF90209">
    <property type="entry name" value="Ran binding protein zinc finger-like"/>
    <property type="match status" value="2"/>
</dbReference>
<evidence type="ECO:0000259" key="12">
    <source>
        <dbReference type="PROSITE" id="PS50199"/>
    </source>
</evidence>
<keyword evidence="6 8" id="KW-0694">RNA-binding</keyword>
<dbReference type="PROSITE" id="PS50102">
    <property type="entry name" value="RRM"/>
    <property type="match status" value="1"/>
</dbReference>
<dbReference type="Gene3D" id="3.30.70.330">
    <property type="match status" value="1"/>
</dbReference>
<gene>
    <name evidence="13" type="ORF">WJX75_004846</name>
</gene>
<dbReference type="PROSITE" id="PS01358">
    <property type="entry name" value="ZF_RANBP2_1"/>
    <property type="match status" value="2"/>
</dbReference>
<dbReference type="SMART" id="SM00360">
    <property type="entry name" value="RRM"/>
    <property type="match status" value="1"/>
</dbReference>
<protein>
    <recommendedName>
        <fullName evidence="15">RNA-binding domain-containing protein</fullName>
    </recommendedName>
</protein>
<comment type="subcellular location">
    <subcellularLocation>
        <location evidence="1">Nucleus</location>
    </subcellularLocation>
</comment>
<evidence type="ECO:0000256" key="10">
    <source>
        <dbReference type="SAM" id="MobiDB-lite"/>
    </source>
</evidence>
<feature type="compositionally biased region" description="Gly residues" evidence="10">
    <location>
        <begin position="329"/>
        <end position="355"/>
    </location>
</feature>
<evidence type="ECO:0000256" key="3">
    <source>
        <dbReference type="ARBA" id="ARBA00022723"/>
    </source>
</evidence>
<feature type="compositionally biased region" description="Gly residues" evidence="10">
    <location>
        <begin position="142"/>
        <end position="160"/>
    </location>
</feature>
<feature type="domain" description="RRM" evidence="11">
    <location>
        <begin position="16"/>
        <end position="102"/>
    </location>
</feature>
<feature type="compositionally biased region" description="Basic and acidic residues" evidence="10">
    <location>
        <begin position="199"/>
        <end position="209"/>
    </location>
</feature>
<evidence type="ECO:0000256" key="7">
    <source>
        <dbReference type="ARBA" id="ARBA00023242"/>
    </source>
</evidence>
<feature type="region of interest" description="Disordered" evidence="10">
    <location>
        <begin position="327"/>
        <end position="367"/>
    </location>
</feature>
<comment type="similarity">
    <text evidence="2">Belongs to the RRM TET family.</text>
</comment>
<evidence type="ECO:0000256" key="9">
    <source>
        <dbReference type="PROSITE-ProRule" id="PRU00322"/>
    </source>
</evidence>
<keyword evidence="5" id="KW-0862">Zinc</keyword>
<evidence type="ECO:0000256" key="8">
    <source>
        <dbReference type="PROSITE-ProRule" id="PRU00176"/>
    </source>
</evidence>
<dbReference type="Pfam" id="PF00641">
    <property type="entry name" value="Zn_ribbon_RanBP"/>
    <property type="match status" value="2"/>
</dbReference>
<accession>A0ABR2YPL9</accession>
<feature type="domain" description="RanBP2-type" evidence="12">
    <location>
        <begin position="368"/>
        <end position="397"/>
    </location>
</feature>
<evidence type="ECO:0000259" key="11">
    <source>
        <dbReference type="PROSITE" id="PS50102"/>
    </source>
</evidence>
<evidence type="ECO:0000256" key="1">
    <source>
        <dbReference type="ARBA" id="ARBA00004123"/>
    </source>
</evidence>
<dbReference type="InterPro" id="IPR001876">
    <property type="entry name" value="Znf_RanBP2"/>
</dbReference>
<dbReference type="PANTHER" id="PTHR23238">
    <property type="entry name" value="RNA BINDING PROTEIN"/>
    <property type="match status" value="1"/>
</dbReference>
<sequence>MAYNPDTMSFDVPDTDMIYVSGLAEGTTEEMIATHFGSIGLLKQDKKKGKPKIWLYRDKATNALKGDGTVSYEDPFSAASAVQWFNGKDFNGSILKVSLAERQNDNKYGGGGGYGGGGSYGGRGRGGGGGGGGYGRDRGGGGRDYGGGGGGSRDYGGGGGGRDRDYGGGSRGGGGGGGGRDRDYGGGGGSRGGGGGYDRPPRDDYRGGSRNDAPPPNAYPPPAAYNPPAAAYNPPAAYLPQPSYPPQAQDPYASAGQGYDPYQAAPPPQQYGQAAYEQPIQQAPPPAAGRGAGAPPAPKELREGDWPCPGCGNTNFSFRGKCNRCGTAKPGGGGGGGAGGGGRGRGADSGRGGGRVTAAPQGPPGMFNEGDWTCSGCGNTNWARRSTCNMCNQPKPGTVDTNREGNAGGFKELDEAEIEEARRRRQQLENDDSEMYDEFGRIKKKFRGTEADKKAREEAALARLHGTSGSGGERQRSRSPAGRDRR</sequence>
<comment type="caution">
    <text evidence="13">The sequence shown here is derived from an EMBL/GenBank/DDBJ whole genome shotgun (WGS) entry which is preliminary data.</text>
</comment>
<feature type="compositionally biased region" description="Pro residues" evidence="10">
    <location>
        <begin position="213"/>
        <end position="225"/>
    </location>
</feature>
<feature type="compositionally biased region" description="Basic and acidic residues" evidence="10">
    <location>
        <begin position="419"/>
        <end position="428"/>
    </location>
</feature>
<dbReference type="Proteomes" id="UP001491310">
    <property type="component" value="Unassembled WGS sequence"/>
</dbReference>
<feature type="compositionally biased region" description="Low complexity" evidence="10">
    <location>
        <begin position="226"/>
        <end position="238"/>
    </location>
</feature>
<feature type="region of interest" description="Disordered" evidence="10">
    <location>
        <begin position="126"/>
        <end position="305"/>
    </location>
</feature>
<dbReference type="InterPro" id="IPR035979">
    <property type="entry name" value="RBD_domain_sf"/>
</dbReference>
<evidence type="ECO:0000256" key="6">
    <source>
        <dbReference type="ARBA" id="ARBA00022884"/>
    </source>
</evidence>